<dbReference type="AlphaFoldDB" id="W7Y627"/>
<evidence type="ECO:0000259" key="1">
    <source>
        <dbReference type="Pfam" id="PF08885"/>
    </source>
</evidence>
<dbReference type="eggNOG" id="COG2755">
    <property type="taxonomic scope" value="Bacteria"/>
</dbReference>
<dbReference type="OrthoDB" id="9807687at2"/>
<dbReference type="SUPFAM" id="SSF52266">
    <property type="entry name" value="SGNH hydrolase"/>
    <property type="match status" value="1"/>
</dbReference>
<dbReference type="RefSeq" id="WP_027473604.1">
    <property type="nucleotide sequence ID" value="NZ_BAMD01000026.1"/>
</dbReference>
<gene>
    <name evidence="2" type="ORF">JCM21142_52275</name>
</gene>
<evidence type="ECO:0000313" key="2">
    <source>
        <dbReference type="EMBL" id="GAF03597.1"/>
    </source>
</evidence>
<accession>W7Y627</accession>
<reference evidence="2 3" key="1">
    <citation type="journal article" date="2014" name="Genome Announc.">
        <title>Draft Genome Sequence of Cytophaga fermentans JCM 21142T, a Facultative Anaerobe Isolated from Marine Mud.</title>
        <authorList>
            <person name="Starns D."/>
            <person name="Oshima K."/>
            <person name="Suda W."/>
            <person name="Iino T."/>
            <person name="Yuki M."/>
            <person name="Inoue J."/>
            <person name="Kitamura K."/>
            <person name="Iida T."/>
            <person name="Darby A."/>
            <person name="Hattori M."/>
            <person name="Ohkuma M."/>
        </authorList>
    </citation>
    <scope>NUCLEOTIDE SEQUENCE [LARGE SCALE GENOMIC DNA]</scope>
    <source>
        <strain evidence="2 3">JCM 21142</strain>
    </source>
</reference>
<dbReference type="Proteomes" id="UP000019402">
    <property type="component" value="Unassembled WGS sequence"/>
</dbReference>
<dbReference type="Pfam" id="PF08885">
    <property type="entry name" value="GSCFA"/>
    <property type="match status" value="1"/>
</dbReference>
<evidence type="ECO:0000313" key="3">
    <source>
        <dbReference type="Proteomes" id="UP000019402"/>
    </source>
</evidence>
<comment type="caution">
    <text evidence="2">The sequence shown here is derived from an EMBL/GenBank/DDBJ whole genome shotgun (WGS) entry which is preliminary data.</text>
</comment>
<sequence>MSNFRTEINVDESIHKIEYDTQVTFLGSCFADNMGHKFKECRLPALTNPFGVIYNPLSVAKVLKSIIHNISYTQEDLHYHNEVWLSFDHHGSFSKNKKEETLQLINDQCRISHHILKESDFLFITFGTAWVYQLKENDQIVANCHKYPSGHFHRYMLDIEKIIATYQQVLTELLAFNPHLKIVFTVSPVRHWKDGAHGNQISKATLLLAINKLCGQFNNCHYFPAYELLIDDLRDYRFYAEDMLHPNSTAIEYIWDKFEKSFFSIRTLEYRNEMRKLEKAVKHRAFNPATEQHQRFLKNQIEKIERLKKKYPNTNFEKDLVQLRANII</sequence>
<protein>
    <submittedName>
        <fullName evidence="2">GSCFA family protein</fullName>
    </submittedName>
</protein>
<dbReference type="InterPro" id="IPR014982">
    <property type="entry name" value="GSCFA"/>
</dbReference>
<dbReference type="STRING" id="869213.GCA_000517085_04374"/>
<keyword evidence="3" id="KW-1185">Reference proteome</keyword>
<dbReference type="Gene3D" id="3.40.50.1110">
    <property type="entry name" value="SGNH hydrolase"/>
    <property type="match status" value="1"/>
</dbReference>
<proteinExistence type="predicted"/>
<dbReference type="GO" id="GO:0016788">
    <property type="term" value="F:hydrolase activity, acting on ester bonds"/>
    <property type="evidence" value="ECO:0007669"/>
    <property type="project" value="UniProtKB-ARBA"/>
</dbReference>
<feature type="domain" description="GSCFA" evidence="1">
    <location>
        <begin position="23"/>
        <end position="258"/>
    </location>
</feature>
<dbReference type="EMBL" id="BAMD01000026">
    <property type="protein sequence ID" value="GAF03597.1"/>
    <property type="molecule type" value="Genomic_DNA"/>
</dbReference>
<organism evidence="2 3">
    <name type="scientific">Saccharicrinis fermentans DSM 9555 = JCM 21142</name>
    <dbReference type="NCBI Taxonomy" id="869213"/>
    <lineage>
        <taxon>Bacteria</taxon>
        <taxon>Pseudomonadati</taxon>
        <taxon>Bacteroidota</taxon>
        <taxon>Bacteroidia</taxon>
        <taxon>Marinilabiliales</taxon>
        <taxon>Marinilabiliaceae</taxon>
        <taxon>Saccharicrinis</taxon>
    </lineage>
</organism>
<dbReference type="InterPro" id="IPR036514">
    <property type="entry name" value="SGNH_hydro_sf"/>
</dbReference>
<name>W7Y627_9BACT</name>